<accession>A0A0P8XT42</accession>
<proteinExistence type="predicted"/>
<evidence type="ECO:0000313" key="3">
    <source>
        <dbReference type="Proteomes" id="UP000007801"/>
    </source>
</evidence>
<organism evidence="2 3">
    <name type="scientific">Drosophila ananassae</name>
    <name type="common">Fruit fly</name>
    <dbReference type="NCBI Taxonomy" id="7217"/>
    <lineage>
        <taxon>Eukaryota</taxon>
        <taxon>Metazoa</taxon>
        <taxon>Ecdysozoa</taxon>
        <taxon>Arthropoda</taxon>
        <taxon>Hexapoda</taxon>
        <taxon>Insecta</taxon>
        <taxon>Pterygota</taxon>
        <taxon>Neoptera</taxon>
        <taxon>Endopterygota</taxon>
        <taxon>Diptera</taxon>
        <taxon>Brachycera</taxon>
        <taxon>Muscomorpha</taxon>
        <taxon>Ephydroidea</taxon>
        <taxon>Drosophilidae</taxon>
        <taxon>Drosophila</taxon>
        <taxon>Sophophora</taxon>
    </lineage>
</organism>
<dbReference type="OrthoDB" id="7675944at2759"/>
<feature type="compositionally biased region" description="Low complexity" evidence="1">
    <location>
        <begin position="99"/>
        <end position="111"/>
    </location>
</feature>
<keyword evidence="3" id="KW-1185">Reference proteome</keyword>
<dbReference type="GO" id="GO:0000781">
    <property type="term" value="C:chromosome, telomeric region"/>
    <property type="evidence" value="ECO:0007669"/>
    <property type="project" value="EnsemblMetazoa"/>
</dbReference>
<dbReference type="FunCoup" id="A0A0P8XT42">
    <property type="interactions" value="1"/>
</dbReference>
<evidence type="ECO:0000256" key="1">
    <source>
        <dbReference type="SAM" id="MobiDB-lite"/>
    </source>
</evidence>
<dbReference type="InParanoid" id="A0A0P8XT42"/>
<feature type="compositionally biased region" description="Basic residues" evidence="1">
    <location>
        <begin position="122"/>
        <end position="134"/>
    </location>
</feature>
<reference evidence="2 3" key="1">
    <citation type="journal article" date="2007" name="Nature">
        <title>Evolution of genes and genomes on the Drosophila phylogeny.</title>
        <authorList>
            <consortium name="Drosophila 12 Genomes Consortium"/>
            <person name="Clark A.G."/>
            <person name="Eisen M.B."/>
            <person name="Smith D.R."/>
            <person name="Bergman C.M."/>
            <person name="Oliver B."/>
            <person name="Markow T.A."/>
            <person name="Kaufman T.C."/>
            <person name="Kellis M."/>
            <person name="Gelbart W."/>
            <person name="Iyer V.N."/>
            <person name="Pollard D.A."/>
            <person name="Sackton T.B."/>
            <person name="Larracuente A.M."/>
            <person name="Singh N.D."/>
            <person name="Abad J.P."/>
            <person name="Abt D.N."/>
            <person name="Adryan B."/>
            <person name="Aguade M."/>
            <person name="Akashi H."/>
            <person name="Anderson W.W."/>
            <person name="Aquadro C.F."/>
            <person name="Ardell D.H."/>
            <person name="Arguello R."/>
            <person name="Artieri C.G."/>
            <person name="Barbash D.A."/>
            <person name="Barker D."/>
            <person name="Barsanti P."/>
            <person name="Batterham P."/>
            <person name="Batzoglou S."/>
            <person name="Begun D."/>
            <person name="Bhutkar A."/>
            <person name="Blanco E."/>
            <person name="Bosak S.A."/>
            <person name="Bradley R.K."/>
            <person name="Brand A.D."/>
            <person name="Brent M.R."/>
            <person name="Brooks A.N."/>
            <person name="Brown R.H."/>
            <person name="Butlin R.K."/>
            <person name="Caggese C."/>
            <person name="Calvi B.R."/>
            <person name="Bernardo de Carvalho A."/>
            <person name="Caspi A."/>
            <person name="Castrezana S."/>
            <person name="Celniker S.E."/>
            <person name="Chang J.L."/>
            <person name="Chapple C."/>
            <person name="Chatterji S."/>
            <person name="Chinwalla A."/>
            <person name="Civetta A."/>
            <person name="Clifton S.W."/>
            <person name="Comeron J.M."/>
            <person name="Costello J.C."/>
            <person name="Coyne J.A."/>
            <person name="Daub J."/>
            <person name="David R.G."/>
            <person name="Delcher A.L."/>
            <person name="Delehaunty K."/>
            <person name="Do C.B."/>
            <person name="Ebling H."/>
            <person name="Edwards K."/>
            <person name="Eickbush T."/>
            <person name="Evans J.D."/>
            <person name="Filipski A."/>
            <person name="Findeiss S."/>
            <person name="Freyhult E."/>
            <person name="Fulton L."/>
            <person name="Fulton R."/>
            <person name="Garcia A.C."/>
            <person name="Gardiner A."/>
            <person name="Garfield D.A."/>
            <person name="Garvin B.E."/>
            <person name="Gibson G."/>
            <person name="Gilbert D."/>
            <person name="Gnerre S."/>
            <person name="Godfrey J."/>
            <person name="Good R."/>
            <person name="Gotea V."/>
            <person name="Gravely B."/>
            <person name="Greenberg A.J."/>
            <person name="Griffiths-Jones S."/>
            <person name="Gross S."/>
            <person name="Guigo R."/>
            <person name="Gustafson E.A."/>
            <person name="Haerty W."/>
            <person name="Hahn M.W."/>
            <person name="Halligan D.L."/>
            <person name="Halpern A.L."/>
            <person name="Halter G.M."/>
            <person name="Han M.V."/>
            <person name="Heger A."/>
            <person name="Hillier L."/>
            <person name="Hinrichs A.S."/>
            <person name="Holmes I."/>
            <person name="Hoskins R.A."/>
            <person name="Hubisz M.J."/>
            <person name="Hultmark D."/>
            <person name="Huntley M.A."/>
            <person name="Jaffe D.B."/>
            <person name="Jagadeeshan S."/>
            <person name="Jeck W.R."/>
            <person name="Johnson J."/>
            <person name="Jones C.D."/>
            <person name="Jordan W.C."/>
            <person name="Karpen G.H."/>
            <person name="Kataoka E."/>
            <person name="Keightley P.D."/>
            <person name="Kheradpour P."/>
            <person name="Kirkness E.F."/>
            <person name="Koerich L.B."/>
            <person name="Kristiansen K."/>
            <person name="Kudrna D."/>
            <person name="Kulathinal R.J."/>
            <person name="Kumar S."/>
            <person name="Kwok R."/>
            <person name="Lander E."/>
            <person name="Langley C.H."/>
            <person name="Lapoint R."/>
            <person name="Lazzaro B.P."/>
            <person name="Lee S.J."/>
            <person name="Levesque L."/>
            <person name="Li R."/>
            <person name="Lin C.F."/>
            <person name="Lin M.F."/>
            <person name="Lindblad-Toh K."/>
            <person name="Llopart A."/>
            <person name="Long M."/>
            <person name="Low L."/>
            <person name="Lozovsky E."/>
            <person name="Lu J."/>
            <person name="Luo M."/>
            <person name="Machado C.A."/>
            <person name="Makalowski W."/>
            <person name="Marzo M."/>
            <person name="Matsuda M."/>
            <person name="Matzkin L."/>
            <person name="McAllister B."/>
            <person name="McBride C.S."/>
            <person name="McKernan B."/>
            <person name="McKernan K."/>
            <person name="Mendez-Lago M."/>
            <person name="Minx P."/>
            <person name="Mollenhauer M.U."/>
            <person name="Montooth K."/>
            <person name="Mount S.M."/>
            <person name="Mu X."/>
            <person name="Myers E."/>
            <person name="Negre B."/>
            <person name="Newfeld S."/>
            <person name="Nielsen R."/>
            <person name="Noor M.A."/>
            <person name="O'Grady P."/>
            <person name="Pachter L."/>
            <person name="Papaceit M."/>
            <person name="Parisi M.J."/>
            <person name="Parisi M."/>
            <person name="Parts L."/>
            <person name="Pedersen J.S."/>
            <person name="Pesole G."/>
            <person name="Phillippy A.M."/>
            <person name="Ponting C.P."/>
            <person name="Pop M."/>
            <person name="Porcelli D."/>
            <person name="Powell J.R."/>
            <person name="Prohaska S."/>
            <person name="Pruitt K."/>
            <person name="Puig M."/>
            <person name="Quesneville H."/>
            <person name="Ram K.R."/>
            <person name="Rand D."/>
            <person name="Rasmussen M.D."/>
            <person name="Reed L.K."/>
            <person name="Reenan R."/>
            <person name="Reily A."/>
            <person name="Remington K.A."/>
            <person name="Rieger T.T."/>
            <person name="Ritchie M.G."/>
            <person name="Robin C."/>
            <person name="Rogers Y.H."/>
            <person name="Rohde C."/>
            <person name="Rozas J."/>
            <person name="Rubenfield M.J."/>
            <person name="Ruiz A."/>
            <person name="Russo S."/>
            <person name="Salzberg S.L."/>
            <person name="Sanchez-Gracia A."/>
            <person name="Saranga D.J."/>
            <person name="Sato H."/>
            <person name="Schaeffer S.W."/>
            <person name="Schatz M.C."/>
            <person name="Schlenke T."/>
            <person name="Schwartz R."/>
            <person name="Segarra C."/>
            <person name="Singh R.S."/>
            <person name="Sirot L."/>
            <person name="Sirota M."/>
            <person name="Sisneros N.B."/>
            <person name="Smith C.D."/>
            <person name="Smith T.F."/>
            <person name="Spieth J."/>
            <person name="Stage D.E."/>
            <person name="Stark A."/>
            <person name="Stephan W."/>
            <person name="Strausberg R.L."/>
            <person name="Strempel S."/>
            <person name="Sturgill D."/>
            <person name="Sutton G."/>
            <person name="Sutton G.G."/>
            <person name="Tao W."/>
            <person name="Teichmann S."/>
            <person name="Tobari Y.N."/>
            <person name="Tomimura Y."/>
            <person name="Tsolas J.M."/>
            <person name="Valente V.L."/>
            <person name="Venter E."/>
            <person name="Venter J.C."/>
            <person name="Vicario S."/>
            <person name="Vieira F.G."/>
            <person name="Vilella A.J."/>
            <person name="Villasante A."/>
            <person name="Walenz B."/>
            <person name="Wang J."/>
            <person name="Wasserman M."/>
            <person name="Watts T."/>
            <person name="Wilson D."/>
            <person name="Wilson R.K."/>
            <person name="Wing R.A."/>
            <person name="Wolfner M.F."/>
            <person name="Wong A."/>
            <person name="Wong G.K."/>
            <person name="Wu C.I."/>
            <person name="Wu G."/>
            <person name="Yamamoto D."/>
            <person name="Yang H.P."/>
            <person name="Yang S.P."/>
            <person name="Yorke J.A."/>
            <person name="Yoshida K."/>
            <person name="Zdobnov E."/>
            <person name="Zhang P."/>
            <person name="Zhang Y."/>
            <person name="Zimin A.V."/>
            <person name="Baldwin J."/>
            <person name="Abdouelleil A."/>
            <person name="Abdulkadir J."/>
            <person name="Abebe A."/>
            <person name="Abera B."/>
            <person name="Abreu J."/>
            <person name="Acer S.C."/>
            <person name="Aftuck L."/>
            <person name="Alexander A."/>
            <person name="An P."/>
            <person name="Anderson E."/>
            <person name="Anderson S."/>
            <person name="Arachi H."/>
            <person name="Azer M."/>
            <person name="Bachantsang P."/>
            <person name="Barry A."/>
            <person name="Bayul T."/>
            <person name="Berlin A."/>
            <person name="Bessette D."/>
            <person name="Bloom T."/>
            <person name="Blye J."/>
            <person name="Boguslavskiy L."/>
            <person name="Bonnet C."/>
            <person name="Boukhgalter B."/>
            <person name="Bourzgui I."/>
            <person name="Brown A."/>
            <person name="Cahill P."/>
            <person name="Channer S."/>
            <person name="Cheshatsang Y."/>
            <person name="Chuda L."/>
            <person name="Citroen M."/>
            <person name="Collymore A."/>
            <person name="Cooke P."/>
            <person name="Costello M."/>
            <person name="D'Aco K."/>
            <person name="Daza R."/>
            <person name="De Haan G."/>
            <person name="DeGray S."/>
            <person name="DeMaso C."/>
            <person name="Dhargay N."/>
            <person name="Dooley K."/>
            <person name="Dooley E."/>
            <person name="Doricent M."/>
            <person name="Dorje P."/>
            <person name="Dorjee K."/>
            <person name="Dupes A."/>
            <person name="Elong R."/>
            <person name="Falk J."/>
            <person name="Farina A."/>
            <person name="Faro S."/>
            <person name="Ferguson D."/>
            <person name="Fisher S."/>
            <person name="Foley C.D."/>
            <person name="Franke A."/>
            <person name="Friedrich D."/>
            <person name="Gadbois L."/>
            <person name="Gearin G."/>
            <person name="Gearin C.R."/>
            <person name="Giannoukos G."/>
            <person name="Goode T."/>
            <person name="Graham J."/>
            <person name="Grandbois E."/>
            <person name="Grewal S."/>
            <person name="Gyaltsen K."/>
            <person name="Hafez N."/>
            <person name="Hagos B."/>
            <person name="Hall J."/>
            <person name="Henson C."/>
            <person name="Hollinger A."/>
            <person name="Honan T."/>
            <person name="Huard M.D."/>
            <person name="Hughes L."/>
            <person name="Hurhula B."/>
            <person name="Husby M.E."/>
            <person name="Kamat A."/>
            <person name="Kanga B."/>
            <person name="Kashin S."/>
            <person name="Khazanovich D."/>
            <person name="Kisner P."/>
            <person name="Lance K."/>
            <person name="Lara M."/>
            <person name="Lee W."/>
            <person name="Lennon N."/>
            <person name="Letendre F."/>
            <person name="LeVine R."/>
            <person name="Lipovsky A."/>
            <person name="Liu X."/>
            <person name="Liu J."/>
            <person name="Liu S."/>
            <person name="Lokyitsang T."/>
            <person name="Lokyitsang Y."/>
            <person name="Lubonja R."/>
            <person name="Lui A."/>
            <person name="MacDonald P."/>
            <person name="Magnisalis V."/>
            <person name="Maru K."/>
            <person name="Matthews C."/>
            <person name="McCusker W."/>
            <person name="McDonough S."/>
            <person name="Mehta T."/>
            <person name="Meldrim J."/>
            <person name="Meneus L."/>
            <person name="Mihai O."/>
            <person name="Mihalev A."/>
            <person name="Mihova T."/>
            <person name="Mittelman R."/>
            <person name="Mlenga V."/>
            <person name="Montmayeur A."/>
            <person name="Mulrain L."/>
            <person name="Navidi A."/>
            <person name="Naylor J."/>
            <person name="Negash T."/>
            <person name="Nguyen T."/>
            <person name="Nguyen N."/>
            <person name="Nicol R."/>
            <person name="Norbu C."/>
            <person name="Norbu N."/>
            <person name="Novod N."/>
            <person name="O'Neill B."/>
            <person name="Osman S."/>
            <person name="Markiewicz E."/>
            <person name="Oyono O.L."/>
            <person name="Patti C."/>
            <person name="Phunkhang P."/>
            <person name="Pierre F."/>
            <person name="Priest M."/>
            <person name="Raghuraman S."/>
            <person name="Rege F."/>
            <person name="Reyes R."/>
            <person name="Rise C."/>
            <person name="Rogov P."/>
            <person name="Ross K."/>
            <person name="Ryan E."/>
            <person name="Settipalli S."/>
            <person name="Shea T."/>
            <person name="Sherpa N."/>
            <person name="Shi L."/>
            <person name="Shih D."/>
            <person name="Sparrow T."/>
            <person name="Spaulding J."/>
            <person name="Stalker J."/>
            <person name="Stange-Thomann N."/>
            <person name="Stavropoulos S."/>
            <person name="Stone C."/>
            <person name="Strader C."/>
            <person name="Tesfaye S."/>
            <person name="Thomson T."/>
            <person name="Thoulutsang Y."/>
            <person name="Thoulutsang D."/>
            <person name="Topham K."/>
            <person name="Topping I."/>
            <person name="Tsamla T."/>
            <person name="Vassiliev H."/>
            <person name="Vo A."/>
            <person name="Wangchuk T."/>
            <person name="Wangdi T."/>
            <person name="Weiand M."/>
            <person name="Wilkinson J."/>
            <person name="Wilson A."/>
            <person name="Yadav S."/>
            <person name="Young G."/>
            <person name="Yu Q."/>
            <person name="Zembek L."/>
            <person name="Zhong D."/>
            <person name="Zimmer A."/>
            <person name="Zwirko Z."/>
            <person name="Jaffe D.B."/>
            <person name="Alvarez P."/>
            <person name="Brockman W."/>
            <person name="Butler J."/>
            <person name="Chin C."/>
            <person name="Gnerre S."/>
            <person name="Grabherr M."/>
            <person name="Kleber M."/>
            <person name="Mauceli E."/>
            <person name="MacCallum I."/>
        </authorList>
    </citation>
    <scope>NUCLEOTIDE SEQUENCE [LARGE SCALE GENOMIC DNA]</scope>
    <source>
        <strain evidence="3">Tucson 14024-0371.13</strain>
    </source>
</reference>
<dbReference type="EMBL" id="CH902618">
    <property type="protein sequence ID" value="KPU77755.1"/>
    <property type="molecule type" value="Genomic_DNA"/>
</dbReference>
<dbReference type="Proteomes" id="UP000007801">
    <property type="component" value="Unassembled WGS sequence"/>
</dbReference>
<dbReference type="KEGG" id="dan:6507379"/>
<protein>
    <submittedName>
        <fullName evidence="2">Uncharacterized protein</fullName>
    </submittedName>
</protein>
<dbReference type="GeneID" id="6507379"/>
<sequence>MTPTRRPRPMSPRTVLRRRHVVGRPYLVAPLPYLNFLRHLKHNVFRRYGMRRLLQEAPPYWDALTTAQKQSFTPARVMARMARQDKQDRARRLLRRSRQGQTGRGSVQVRRPIYDKRPVPVQRRRKRPKPKPKSTKKDKDTKEGKSGQGK</sequence>
<dbReference type="AlphaFoldDB" id="A0A0P8XT42"/>
<feature type="compositionally biased region" description="Basic and acidic residues" evidence="1">
    <location>
        <begin position="135"/>
        <end position="150"/>
    </location>
</feature>
<dbReference type="GO" id="GO:0016233">
    <property type="term" value="P:telomere capping"/>
    <property type="evidence" value="ECO:0007669"/>
    <property type="project" value="EnsemblMetazoa"/>
</dbReference>
<name>A0A0P8XT42_DROAN</name>
<gene>
    <name evidence="2" type="primary">Dana\GF24748</name>
    <name evidence="2" type="synonym">dana_GLEANR_9447</name>
    <name evidence="2" type="ORF">GF24748</name>
</gene>
<feature type="compositionally biased region" description="Basic and acidic residues" evidence="1">
    <location>
        <begin position="82"/>
        <end position="91"/>
    </location>
</feature>
<dbReference type="STRING" id="7217.A0A0P8XT42"/>
<evidence type="ECO:0000313" key="2">
    <source>
        <dbReference type="EMBL" id="KPU77755.1"/>
    </source>
</evidence>
<feature type="region of interest" description="Disordered" evidence="1">
    <location>
        <begin position="77"/>
        <end position="150"/>
    </location>
</feature>